<accession>A0A8B3RFZ1</accession>
<dbReference type="Proteomes" id="UP000293613">
    <property type="component" value="Unassembled WGS sequence"/>
</dbReference>
<proteinExistence type="predicted"/>
<dbReference type="AlphaFoldDB" id="A0A8B3RFZ1"/>
<evidence type="ECO:0000313" key="1">
    <source>
        <dbReference type="EMBL" id="RYM91899.1"/>
    </source>
</evidence>
<dbReference type="EMBL" id="RSCO01000039">
    <property type="protein sequence ID" value="RYM91899.1"/>
    <property type="molecule type" value="Genomic_DNA"/>
</dbReference>
<gene>
    <name evidence="1" type="ORF">PG2011B_1693</name>
</gene>
<comment type="caution">
    <text evidence="1">The sequence shown here is derived from an EMBL/GenBank/DDBJ whole genome shotgun (WGS) entry which is preliminary data.</text>
</comment>
<organism evidence="1 2">
    <name type="scientific">Bifidobacterium animalis subsp. lactis</name>
    <name type="common">Bifidobacterium lactis</name>
    <dbReference type="NCBI Taxonomy" id="302911"/>
    <lineage>
        <taxon>Bacteria</taxon>
        <taxon>Bacillati</taxon>
        <taxon>Actinomycetota</taxon>
        <taxon>Actinomycetes</taxon>
        <taxon>Bifidobacteriales</taxon>
        <taxon>Bifidobacteriaceae</taxon>
        <taxon>Bifidobacterium</taxon>
    </lineage>
</organism>
<protein>
    <submittedName>
        <fullName evidence="1">Uncharacterized protein</fullName>
    </submittedName>
</protein>
<evidence type="ECO:0000313" key="2">
    <source>
        <dbReference type="Proteomes" id="UP000293613"/>
    </source>
</evidence>
<name>A0A8B3RFZ1_BIFAN</name>
<sequence>MVAVMSVEQAWSVRQVDEWHLVSDTYDGVLEQDVRFDRRWPGRRIVSLEDGSRVDPGVNPVCMPLAEWQAGFARIVCADGMIVSMSDDMVGVGHVWPWRVQALNGTMLVLFESDVQRVIMPS</sequence>
<reference evidence="1 2" key="1">
    <citation type="journal article" date="2019" name="Appl. Environ. Microbiol.">
        <title>Dissecting the evolutionary development of the Bifidobacterium animalis species through comparative genomics analyses.</title>
        <authorList>
            <person name="Lugli G.A."/>
            <person name="Mancino W."/>
            <person name="Milani C."/>
            <person name="Duranti S."/>
            <person name="Mancabelli L."/>
            <person name="Napoli S."/>
            <person name="Mangifesta M."/>
            <person name="Viappiani A."/>
            <person name="Anzalone R."/>
            <person name="Longhi G."/>
            <person name="van Sinderen D."/>
            <person name="Ventura M."/>
            <person name="Turroni F."/>
        </authorList>
    </citation>
    <scope>NUCLEOTIDE SEQUENCE [LARGE SCALE GENOMIC DNA]</scope>
    <source>
        <strain evidence="1 2">2011B</strain>
    </source>
</reference>